<evidence type="ECO:0000256" key="1">
    <source>
        <dbReference type="SAM" id="Phobius"/>
    </source>
</evidence>
<proteinExistence type="predicted"/>
<keyword evidence="1" id="KW-0472">Membrane</keyword>
<dbReference type="AlphaFoldDB" id="A0AAE2YMP2"/>
<organism evidence="2 3">
    <name type="scientific">Igneacidithiobacillus copahuensis</name>
    <dbReference type="NCBI Taxonomy" id="2724909"/>
    <lineage>
        <taxon>Bacteria</taxon>
        <taxon>Pseudomonadati</taxon>
        <taxon>Pseudomonadota</taxon>
        <taxon>Acidithiobacillia</taxon>
        <taxon>Acidithiobacillales</taxon>
        <taxon>Acidithiobacillaceae</taxon>
        <taxon>Igneacidithiobacillus</taxon>
    </lineage>
</organism>
<reference evidence="2" key="1">
    <citation type="journal article" date="2021" name="ISME J.">
        <title>Genomic evolution of the class Acidithiobacillia: deep-branching Proteobacteria living in extreme acidic conditions.</title>
        <authorList>
            <person name="Moya-Beltran A."/>
            <person name="Beard S."/>
            <person name="Rojas-Villalobos C."/>
            <person name="Issotta F."/>
            <person name="Gallardo Y."/>
            <person name="Ulloa R."/>
            <person name="Giaveno A."/>
            <person name="Degli Esposti M."/>
            <person name="Johnson D.B."/>
            <person name="Quatrini R."/>
        </authorList>
    </citation>
    <scope>NUCLEOTIDE SEQUENCE</scope>
    <source>
        <strain evidence="2">VAN18-1</strain>
    </source>
</reference>
<name>A0AAE2YMP2_9PROT</name>
<comment type="caution">
    <text evidence="2">The sequence shown here is derived from an EMBL/GenBank/DDBJ whole genome shotgun (WGS) entry which is preliminary data.</text>
</comment>
<accession>A0AAE2YMP2</accession>
<dbReference type="RefSeq" id="WP_215871505.1">
    <property type="nucleotide sequence ID" value="NZ_JAAXYO010000028.1"/>
</dbReference>
<keyword evidence="3" id="KW-1185">Reference proteome</keyword>
<evidence type="ECO:0000313" key="2">
    <source>
        <dbReference type="EMBL" id="MBU2786852.1"/>
    </source>
</evidence>
<protein>
    <submittedName>
        <fullName evidence="2">Uncharacterized protein</fullName>
    </submittedName>
</protein>
<keyword evidence="1" id="KW-1133">Transmembrane helix</keyword>
<dbReference type="Proteomes" id="UP001197378">
    <property type="component" value="Unassembled WGS sequence"/>
</dbReference>
<dbReference type="EMBL" id="JAAXYO010000028">
    <property type="protein sequence ID" value="MBU2786852.1"/>
    <property type="molecule type" value="Genomic_DNA"/>
</dbReference>
<keyword evidence="1" id="KW-0812">Transmembrane</keyword>
<evidence type="ECO:0000313" key="3">
    <source>
        <dbReference type="Proteomes" id="UP001197378"/>
    </source>
</evidence>
<feature type="transmembrane region" description="Helical" evidence="1">
    <location>
        <begin position="91"/>
        <end position="111"/>
    </location>
</feature>
<gene>
    <name evidence="2" type="ORF">HFQ13_01260</name>
</gene>
<sequence>MDINVVWLQKLWPLLRHSGPLISRLAETYVKRGADRKTAENLAGTAVIVDQVLEERLKDLAQADDLHALRREVAELRALIEQRGLPRRGPLLLFLVIGELIIIALLLYFGIHS</sequence>